<name>A0ABQ4Q0I8_9BURK</name>
<evidence type="ECO:0000313" key="2">
    <source>
        <dbReference type="Proteomes" id="UP000887222"/>
    </source>
</evidence>
<accession>A0ABQ4Q0I8</accession>
<reference evidence="1 2" key="1">
    <citation type="journal article" date="2022" name="Int. J. Syst. Evol. Microbiol.">
        <title>Noviherbaspirillum aridicola sp. nov., isolated from an arid soil in Pakistan.</title>
        <authorList>
            <person name="Khan I.U."/>
            <person name="Saqib M."/>
            <person name="Amin A."/>
            <person name="Hussain F."/>
            <person name="Li L."/>
            <person name="Liu Y.H."/>
            <person name="Fang B.Z."/>
            <person name="Ahmed I."/>
            <person name="Li W.J."/>
        </authorList>
    </citation>
    <scope>NUCLEOTIDE SEQUENCE [LARGE SCALE GENOMIC DNA]</scope>
    <source>
        <strain evidence="1 2">NCCP-691</strain>
    </source>
</reference>
<dbReference type="Proteomes" id="UP000887222">
    <property type="component" value="Unassembled WGS sequence"/>
</dbReference>
<gene>
    <name evidence="1" type="ORF">NCCP691_02830</name>
</gene>
<keyword evidence="2" id="KW-1185">Reference proteome</keyword>
<organism evidence="1 2">
    <name type="scientific">Noviherbaspirillum aridicola</name>
    <dbReference type="NCBI Taxonomy" id="2849687"/>
    <lineage>
        <taxon>Bacteria</taxon>
        <taxon>Pseudomonadati</taxon>
        <taxon>Pseudomonadota</taxon>
        <taxon>Betaproteobacteria</taxon>
        <taxon>Burkholderiales</taxon>
        <taxon>Oxalobacteraceae</taxon>
        <taxon>Noviherbaspirillum</taxon>
    </lineage>
</organism>
<comment type="caution">
    <text evidence="1">The sequence shown here is derived from an EMBL/GenBank/DDBJ whole genome shotgun (WGS) entry which is preliminary data.</text>
</comment>
<evidence type="ECO:0008006" key="3">
    <source>
        <dbReference type="Google" id="ProtNLM"/>
    </source>
</evidence>
<dbReference type="EMBL" id="BPMK01000001">
    <property type="protein sequence ID" value="GIZ50269.1"/>
    <property type="molecule type" value="Genomic_DNA"/>
</dbReference>
<proteinExistence type="predicted"/>
<evidence type="ECO:0000313" key="1">
    <source>
        <dbReference type="EMBL" id="GIZ50269.1"/>
    </source>
</evidence>
<sequence>MTSTTTQPRLTQDGILFSVTVESVRRNCVVTRDALQTLSQLKSMDDAGGGLLGIFHAYEAKISGVARRLVGARVAGNPLLMNKATFSAPHTD</sequence>
<dbReference type="InterPro" id="IPR036692">
    <property type="entry name" value="Shew3726-like_sf"/>
</dbReference>
<dbReference type="SUPFAM" id="SSF160272">
    <property type="entry name" value="Shew3726-like"/>
    <property type="match status" value="1"/>
</dbReference>
<dbReference type="RefSeq" id="WP_220806443.1">
    <property type="nucleotide sequence ID" value="NZ_BPMK01000001.1"/>
</dbReference>
<protein>
    <recommendedName>
        <fullName evidence="3">DUF1488 family protein</fullName>
    </recommendedName>
</protein>